<proteinExistence type="inferred from homology"/>
<name>A0ABR1G309_AURAN</name>
<dbReference type="Proteomes" id="UP001363151">
    <property type="component" value="Unassembled WGS sequence"/>
</dbReference>
<dbReference type="InterPro" id="IPR000889">
    <property type="entry name" value="Glutathione_peroxidase"/>
</dbReference>
<dbReference type="PROSITE" id="PS51355">
    <property type="entry name" value="GLUTATHIONE_PEROXID_3"/>
    <property type="match status" value="1"/>
</dbReference>
<accession>A0ABR1G309</accession>
<sequence length="110" mass="11609">MGQEPGAESEIKAFARSRGFLDPALGDASAVGAFNLMRKCDVSGAAVDPVFSYLKREAPCKISWNFGAYFLVSRDGAVEAHENAHPRDLAPRVEALLGAVDAADVDVAAD</sequence>
<protein>
    <submittedName>
        <fullName evidence="4">Glutathione peroxidase</fullName>
    </submittedName>
</protein>
<dbReference type="SUPFAM" id="SSF52833">
    <property type="entry name" value="Thioredoxin-like"/>
    <property type="match status" value="1"/>
</dbReference>
<keyword evidence="3" id="KW-0560">Oxidoreductase</keyword>
<dbReference type="GO" id="GO:0004601">
    <property type="term" value="F:peroxidase activity"/>
    <property type="evidence" value="ECO:0007669"/>
    <property type="project" value="UniProtKB-KW"/>
</dbReference>
<reference evidence="4 5" key="1">
    <citation type="submission" date="2024-03" db="EMBL/GenBank/DDBJ databases">
        <title>Aureococcus anophagefferens CCMP1851 and Kratosvirus quantuckense: Draft genome of a second virus-susceptible host strain in the model system.</title>
        <authorList>
            <person name="Chase E."/>
            <person name="Truchon A.R."/>
            <person name="Schepens W."/>
            <person name="Wilhelm S.W."/>
        </authorList>
    </citation>
    <scope>NUCLEOTIDE SEQUENCE [LARGE SCALE GENOMIC DNA]</scope>
    <source>
        <strain evidence="4 5">CCMP1851</strain>
    </source>
</reference>
<keyword evidence="5" id="KW-1185">Reference proteome</keyword>
<dbReference type="InterPro" id="IPR036249">
    <property type="entry name" value="Thioredoxin-like_sf"/>
</dbReference>
<dbReference type="Gene3D" id="3.40.30.10">
    <property type="entry name" value="Glutaredoxin"/>
    <property type="match status" value="1"/>
</dbReference>
<evidence type="ECO:0000256" key="3">
    <source>
        <dbReference type="ARBA" id="ARBA00023002"/>
    </source>
</evidence>
<dbReference type="EMBL" id="JBBJCI010000140">
    <property type="protein sequence ID" value="KAK7242808.1"/>
    <property type="molecule type" value="Genomic_DNA"/>
</dbReference>
<evidence type="ECO:0000256" key="1">
    <source>
        <dbReference type="ARBA" id="ARBA00006926"/>
    </source>
</evidence>
<comment type="caution">
    <text evidence="4">The sequence shown here is derived from an EMBL/GenBank/DDBJ whole genome shotgun (WGS) entry which is preliminary data.</text>
</comment>
<comment type="similarity">
    <text evidence="1">Belongs to the glutathione peroxidase family.</text>
</comment>
<evidence type="ECO:0000313" key="5">
    <source>
        <dbReference type="Proteomes" id="UP001363151"/>
    </source>
</evidence>
<organism evidence="4 5">
    <name type="scientific">Aureococcus anophagefferens</name>
    <name type="common">Harmful bloom alga</name>
    <dbReference type="NCBI Taxonomy" id="44056"/>
    <lineage>
        <taxon>Eukaryota</taxon>
        <taxon>Sar</taxon>
        <taxon>Stramenopiles</taxon>
        <taxon>Ochrophyta</taxon>
        <taxon>Pelagophyceae</taxon>
        <taxon>Pelagomonadales</taxon>
        <taxon>Pelagomonadaceae</taxon>
        <taxon>Aureococcus</taxon>
    </lineage>
</organism>
<evidence type="ECO:0000313" key="4">
    <source>
        <dbReference type="EMBL" id="KAK7242808.1"/>
    </source>
</evidence>
<evidence type="ECO:0000256" key="2">
    <source>
        <dbReference type="ARBA" id="ARBA00022559"/>
    </source>
</evidence>
<keyword evidence="2 4" id="KW-0575">Peroxidase</keyword>
<gene>
    <name evidence="4" type="ORF">SO694_00015248</name>
</gene>